<dbReference type="EMBL" id="JANPWB010000015">
    <property type="protein sequence ID" value="KAJ1093758.1"/>
    <property type="molecule type" value="Genomic_DNA"/>
</dbReference>
<protein>
    <submittedName>
        <fullName evidence="2">Uncharacterized protein</fullName>
    </submittedName>
</protein>
<sequence>MESSVPCARAVAASRSLAPRTRTHTTPANAPSSDGEQCALCEGRGCFQESGFITCTHRTPANAPSSDGEQCALCEGRGCFQESGPPTRAHGPLPTRHPLRWRAVCLVPGPWLLPGAWPPHPCSRPPANAPPSPMESSVSCARAVAASRSLAPPPVLTEPLPTRHPLMESSVPCARAVAASRSLAPPPVLTGPCQSATLSDGEQSAMRQGLGAFQESGFITCTHGTPANAPSSLMGRESPVPGS</sequence>
<feature type="region of interest" description="Disordered" evidence="1">
    <location>
        <begin position="12"/>
        <end position="35"/>
    </location>
</feature>
<accession>A0AAV7LRV4</accession>
<dbReference type="AlphaFoldDB" id="A0AAV7LRV4"/>
<feature type="compositionally biased region" description="Polar residues" evidence="1">
    <location>
        <begin position="221"/>
        <end position="231"/>
    </location>
</feature>
<name>A0AAV7LRV4_PLEWA</name>
<reference evidence="2" key="1">
    <citation type="journal article" date="2022" name="bioRxiv">
        <title>Sequencing and chromosome-scale assembly of the giantPleurodeles waltlgenome.</title>
        <authorList>
            <person name="Brown T."/>
            <person name="Elewa A."/>
            <person name="Iarovenko S."/>
            <person name="Subramanian E."/>
            <person name="Araus A.J."/>
            <person name="Petzold A."/>
            <person name="Susuki M."/>
            <person name="Suzuki K.-i.T."/>
            <person name="Hayashi T."/>
            <person name="Toyoda A."/>
            <person name="Oliveira C."/>
            <person name="Osipova E."/>
            <person name="Leigh N.D."/>
            <person name="Simon A."/>
            <person name="Yun M.H."/>
        </authorList>
    </citation>
    <scope>NUCLEOTIDE SEQUENCE</scope>
    <source>
        <strain evidence="2">20211129_DDA</strain>
        <tissue evidence="2">Liver</tissue>
    </source>
</reference>
<feature type="region of interest" description="Disordered" evidence="1">
    <location>
        <begin position="221"/>
        <end position="243"/>
    </location>
</feature>
<keyword evidence="3" id="KW-1185">Reference proteome</keyword>
<evidence type="ECO:0000256" key="1">
    <source>
        <dbReference type="SAM" id="MobiDB-lite"/>
    </source>
</evidence>
<feature type="compositionally biased region" description="Polar residues" evidence="1">
    <location>
        <begin position="24"/>
        <end position="35"/>
    </location>
</feature>
<comment type="caution">
    <text evidence="2">The sequence shown here is derived from an EMBL/GenBank/DDBJ whole genome shotgun (WGS) entry which is preliminary data.</text>
</comment>
<proteinExistence type="predicted"/>
<evidence type="ECO:0000313" key="3">
    <source>
        <dbReference type="Proteomes" id="UP001066276"/>
    </source>
</evidence>
<dbReference type="Proteomes" id="UP001066276">
    <property type="component" value="Chromosome 11"/>
</dbReference>
<evidence type="ECO:0000313" key="2">
    <source>
        <dbReference type="EMBL" id="KAJ1093758.1"/>
    </source>
</evidence>
<organism evidence="2 3">
    <name type="scientific">Pleurodeles waltl</name>
    <name type="common">Iberian ribbed newt</name>
    <dbReference type="NCBI Taxonomy" id="8319"/>
    <lineage>
        <taxon>Eukaryota</taxon>
        <taxon>Metazoa</taxon>
        <taxon>Chordata</taxon>
        <taxon>Craniata</taxon>
        <taxon>Vertebrata</taxon>
        <taxon>Euteleostomi</taxon>
        <taxon>Amphibia</taxon>
        <taxon>Batrachia</taxon>
        <taxon>Caudata</taxon>
        <taxon>Salamandroidea</taxon>
        <taxon>Salamandridae</taxon>
        <taxon>Pleurodelinae</taxon>
        <taxon>Pleurodeles</taxon>
    </lineage>
</organism>
<gene>
    <name evidence="2" type="ORF">NDU88_006850</name>
</gene>